<dbReference type="GO" id="GO:0003954">
    <property type="term" value="F:NADH dehydrogenase activity"/>
    <property type="evidence" value="ECO:0007669"/>
    <property type="project" value="TreeGrafter"/>
</dbReference>
<gene>
    <name evidence="6" type="ORF">METZ01_LOCUS490398</name>
</gene>
<dbReference type="PANTHER" id="PTHR11432:SF3">
    <property type="entry name" value="NADH-UBIQUINONE OXIDOREDUCTASE CHAIN 1"/>
    <property type="match status" value="1"/>
</dbReference>
<dbReference type="InterPro" id="IPR018086">
    <property type="entry name" value="NADH_UbQ_OxRdtase_su1_CS"/>
</dbReference>
<dbReference type="GO" id="GO:0016020">
    <property type="term" value="C:membrane"/>
    <property type="evidence" value="ECO:0007669"/>
    <property type="project" value="UniProtKB-SubCell"/>
</dbReference>
<evidence type="ECO:0000256" key="5">
    <source>
        <dbReference type="SAM" id="Phobius"/>
    </source>
</evidence>
<feature type="transmembrane region" description="Helical" evidence="5">
    <location>
        <begin position="208"/>
        <end position="230"/>
    </location>
</feature>
<evidence type="ECO:0000256" key="2">
    <source>
        <dbReference type="ARBA" id="ARBA00022692"/>
    </source>
</evidence>
<sequence>SDFNIGIFYIIAISSVGVIGIILAGWSSNNKWSLYGAMRAAAQIVSYEIPIGLTLLLVVLVAGSLHMGDIVQWQADHRWFIFHSPFSFIAFFIYFISTVAETNRTPFDIPEAESELVAGWMTEYSGFRWALFFLSEYANMLIVSIVASIVFLGGWLSPLHMFNVFPDSWQFLDGPAVGVFWLFIKAIIIIFVMMWFRWTFPRLRVDQLMYLCWKIFIPFALANLFFISLWELIL</sequence>
<proteinExistence type="predicted"/>
<evidence type="ECO:0000256" key="4">
    <source>
        <dbReference type="ARBA" id="ARBA00023136"/>
    </source>
</evidence>
<accession>A0A383CZQ0</accession>
<feature type="transmembrane region" description="Helical" evidence="5">
    <location>
        <begin position="137"/>
        <end position="156"/>
    </location>
</feature>
<organism evidence="6">
    <name type="scientific">marine metagenome</name>
    <dbReference type="NCBI Taxonomy" id="408172"/>
    <lineage>
        <taxon>unclassified sequences</taxon>
        <taxon>metagenomes</taxon>
        <taxon>ecological metagenomes</taxon>
    </lineage>
</organism>
<evidence type="ECO:0000256" key="3">
    <source>
        <dbReference type="ARBA" id="ARBA00022989"/>
    </source>
</evidence>
<feature type="non-terminal residue" evidence="6">
    <location>
        <position position="1"/>
    </location>
</feature>
<keyword evidence="2 5" id="KW-0812">Transmembrane</keyword>
<feature type="transmembrane region" description="Helical" evidence="5">
    <location>
        <begin position="176"/>
        <end position="196"/>
    </location>
</feature>
<keyword evidence="3 5" id="KW-1133">Transmembrane helix</keyword>
<evidence type="ECO:0000313" key="6">
    <source>
        <dbReference type="EMBL" id="SVE37544.1"/>
    </source>
</evidence>
<dbReference type="EMBL" id="UINC01212978">
    <property type="protein sequence ID" value="SVE37544.1"/>
    <property type="molecule type" value="Genomic_DNA"/>
</dbReference>
<dbReference type="Pfam" id="PF00146">
    <property type="entry name" value="NADHdh"/>
    <property type="match status" value="1"/>
</dbReference>
<protein>
    <recommendedName>
        <fullName evidence="7">NADH-quinone oxidoreductase subunit H</fullName>
    </recommendedName>
</protein>
<dbReference type="PANTHER" id="PTHR11432">
    <property type="entry name" value="NADH DEHYDROGENASE SUBUNIT 1"/>
    <property type="match status" value="1"/>
</dbReference>
<dbReference type="InterPro" id="IPR001694">
    <property type="entry name" value="NADH_UbQ_OxRdtase_su1/FPO"/>
</dbReference>
<keyword evidence="4 5" id="KW-0472">Membrane</keyword>
<feature type="transmembrane region" description="Helical" evidence="5">
    <location>
        <begin position="79"/>
        <end position="97"/>
    </location>
</feature>
<dbReference type="AlphaFoldDB" id="A0A383CZQ0"/>
<name>A0A383CZQ0_9ZZZZ</name>
<dbReference type="PROSITE" id="PS00668">
    <property type="entry name" value="COMPLEX1_ND1_2"/>
    <property type="match status" value="1"/>
</dbReference>
<feature type="transmembrane region" description="Helical" evidence="5">
    <location>
        <begin position="6"/>
        <end position="26"/>
    </location>
</feature>
<evidence type="ECO:0000256" key="1">
    <source>
        <dbReference type="ARBA" id="ARBA00004141"/>
    </source>
</evidence>
<feature type="transmembrane region" description="Helical" evidence="5">
    <location>
        <begin position="47"/>
        <end position="67"/>
    </location>
</feature>
<evidence type="ECO:0008006" key="7">
    <source>
        <dbReference type="Google" id="ProtNLM"/>
    </source>
</evidence>
<reference evidence="6" key="1">
    <citation type="submission" date="2018-05" db="EMBL/GenBank/DDBJ databases">
        <authorList>
            <person name="Lanie J.A."/>
            <person name="Ng W.-L."/>
            <person name="Kazmierczak K.M."/>
            <person name="Andrzejewski T.M."/>
            <person name="Davidsen T.M."/>
            <person name="Wayne K.J."/>
            <person name="Tettelin H."/>
            <person name="Glass J.I."/>
            <person name="Rusch D."/>
            <person name="Podicherti R."/>
            <person name="Tsui H.-C.T."/>
            <person name="Winkler M.E."/>
        </authorList>
    </citation>
    <scope>NUCLEOTIDE SEQUENCE</scope>
</reference>
<dbReference type="GO" id="GO:0009060">
    <property type="term" value="P:aerobic respiration"/>
    <property type="evidence" value="ECO:0007669"/>
    <property type="project" value="TreeGrafter"/>
</dbReference>
<comment type="subcellular location">
    <subcellularLocation>
        <location evidence="1">Membrane</location>
        <topology evidence="1">Multi-pass membrane protein</topology>
    </subcellularLocation>
</comment>